<organism evidence="3 4">
    <name type="scientific">Boletus edulis BED1</name>
    <dbReference type="NCBI Taxonomy" id="1328754"/>
    <lineage>
        <taxon>Eukaryota</taxon>
        <taxon>Fungi</taxon>
        <taxon>Dikarya</taxon>
        <taxon>Basidiomycota</taxon>
        <taxon>Agaricomycotina</taxon>
        <taxon>Agaricomycetes</taxon>
        <taxon>Agaricomycetidae</taxon>
        <taxon>Boletales</taxon>
        <taxon>Boletineae</taxon>
        <taxon>Boletaceae</taxon>
        <taxon>Boletoideae</taxon>
        <taxon>Boletus</taxon>
    </lineage>
</organism>
<keyword evidence="2" id="KW-1133">Transmembrane helix</keyword>
<feature type="region of interest" description="Disordered" evidence="1">
    <location>
        <begin position="1"/>
        <end position="41"/>
    </location>
</feature>
<evidence type="ECO:0000313" key="3">
    <source>
        <dbReference type="EMBL" id="KAF8419840.1"/>
    </source>
</evidence>
<protein>
    <submittedName>
        <fullName evidence="3">Uncharacterized protein</fullName>
    </submittedName>
</protein>
<feature type="compositionally biased region" description="Basic residues" evidence="1">
    <location>
        <begin position="1"/>
        <end position="12"/>
    </location>
</feature>
<sequence length="667" mass="75181">MRTPSTHRKGTVKRMATLRGGSAVEEQEREDDDAPNSSSGLTPCVAGEFRAALSTLFKTLSETQSWFVFYLNANDSQSPNQLEGRSLKGQIQILGLTEVSKRNVNVFGVGLTLDEFCTRYGGPMGEDGCDPYAPYASPGLPPDDYADPYNQVSSQAHVPLVANASPFQRGNLYEDDYEDRKSFRSDDFDNRSQVTSNGEETNSNYGSESYAPSRNMFQNADKEGLIANEALAGEIMENETTEVVKETSARRRWVLLCWLLTWWIPSIFLKWFGRMKREDVRQAWREKFALNVIIWFICACAVFVIPVLGVICPTEHVFSTSELASHSFSNSANNVYTAIRASRQRHPPTKSILQYGGQDATNLFPVQVSALCNSVPGSVSPWVQLSVANTTDLNAQYHDFRAVSNDSRPDWYFESMTIMRRNNRVGYMGYTPQEISSMANTNGRALAPSSTFKYSSGQDLTKAIDNLNTDSGTLAAQKTCLHNLFLIGMVDNRNSPQYIPEYIPVQIFVHVDDKWAGELFPVVHTAPGERLVENEPLTAGMFPFLPLPQDFQPSSPHEWLWLMKNIEGDLLADPHLSNTNPERYFLMRELFWMAFIAAFPAFPHGTNWPRWDPQISMEGDFISRWVLKDSTDFGYDGFPNAHAAIRQFVWEKFSATVEEILLIPVTY</sequence>
<dbReference type="InterPro" id="IPR027417">
    <property type="entry name" value="P-loop_NTPase"/>
</dbReference>
<dbReference type="EMBL" id="WHUW01000167">
    <property type="protein sequence ID" value="KAF8419840.1"/>
    <property type="molecule type" value="Genomic_DNA"/>
</dbReference>
<dbReference type="Proteomes" id="UP001194468">
    <property type="component" value="Unassembled WGS sequence"/>
</dbReference>
<keyword evidence="2" id="KW-0472">Membrane</keyword>
<gene>
    <name evidence="3" type="ORF">L210DRAFT_3655076</name>
</gene>
<feature type="transmembrane region" description="Helical" evidence="2">
    <location>
        <begin position="253"/>
        <end position="272"/>
    </location>
</feature>
<evidence type="ECO:0000256" key="2">
    <source>
        <dbReference type="SAM" id="Phobius"/>
    </source>
</evidence>
<proteinExistence type="predicted"/>
<dbReference type="InterPro" id="IPR036400">
    <property type="entry name" value="Cyt_B5-like_heme/steroid_sf"/>
</dbReference>
<name>A0AAD4G6R8_BOLED</name>
<keyword evidence="4" id="KW-1185">Reference proteome</keyword>
<dbReference type="AlphaFoldDB" id="A0AAD4G6R8"/>
<evidence type="ECO:0000313" key="4">
    <source>
        <dbReference type="Proteomes" id="UP001194468"/>
    </source>
</evidence>
<reference evidence="3" key="2">
    <citation type="journal article" date="2020" name="Nat. Commun.">
        <title>Large-scale genome sequencing of mycorrhizal fungi provides insights into the early evolution of symbiotic traits.</title>
        <authorList>
            <person name="Miyauchi S."/>
            <person name="Kiss E."/>
            <person name="Kuo A."/>
            <person name="Drula E."/>
            <person name="Kohler A."/>
            <person name="Sanchez-Garcia M."/>
            <person name="Morin E."/>
            <person name="Andreopoulos B."/>
            <person name="Barry K.W."/>
            <person name="Bonito G."/>
            <person name="Buee M."/>
            <person name="Carver A."/>
            <person name="Chen C."/>
            <person name="Cichocki N."/>
            <person name="Clum A."/>
            <person name="Culley D."/>
            <person name="Crous P.W."/>
            <person name="Fauchery L."/>
            <person name="Girlanda M."/>
            <person name="Hayes R.D."/>
            <person name="Keri Z."/>
            <person name="LaButti K."/>
            <person name="Lipzen A."/>
            <person name="Lombard V."/>
            <person name="Magnuson J."/>
            <person name="Maillard F."/>
            <person name="Murat C."/>
            <person name="Nolan M."/>
            <person name="Ohm R.A."/>
            <person name="Pangilinan J."/>
            <person name="Pereira M.F."/>
            <person name="Perotto S."/>
            <person name="Peter M."/>
            <person name="Pfister S."/>
            <person name="Riley R."/>
            <person name="Sitrit Y."/>
            <person name="Stielow J.B."/>
            <person name="Szollosi G."/>
            <person name="Zifcakova L."/>
            <person name="Stursova M."/>
            <person name="Spatafora J.W."/>
            <person name="Tedersoo L."/>
            <person name="Vaario L.M."/>
            <person name="Yamada A."/>
            <person name="Yan M."/>
            <person name="Wang P."/>
            <person name="Xu J."/>
            <person name="Bruns T."/>
            <person name="Baldrian P."/>
            <person name="Vilgalys R."/>
            <person name="Dunand C."/>
            <person name="Henrissat B."/>
            <person name="Grigoriev I.V."/>
            <person name="Hibbett D."/>
            <person name="Nagy L.G."/>
            <person name="Martin F.M."/>
        </authorList>
    </citation>
    <scope>NUCLEOTIDE SEQUENCE</scope>
    <source>
        <strain evidence="3">BED1</strain>
    </source>
</reference>
<evidence type="ECO:0000256" key="1">
    <source>
        <dbReference type="SAM" id="MobiDB-lite"/>
    </source>
</evidence>
<feature type="region of interest" description="Disordered" evidence="1">
    <location>
        <begin position="182"/>
        <end position="208"/>
    </location>
</feature>
<feature type="compositionally biased region" description="Acidic residues" evidence="1">
    <location>
        <begin position="25"/>
        <end position="34"/>
    </location>
</feature>
<keyword evidence="2" id="KW-0812">Transmembrane</keyword>
<dbReference type="SUPFAM" id="SSF55856">
    <property type="entry name" value="Cytochrome b5-like heme/steroid binding domain"/>
    <property type="match status" value="1"/>
</dbReference>
<feature type="transmembrane region" description="Helical" evidence="2">
    <location>
        <begin position="292"/>
        <end position="311"/>
    </location>
</feature>
<feature type="compositionally biased region" description="Polar residues" evidence="1">
    <location>
        <begin position="191"/>
        <end position="208"/>
    </location>
</feature>
<comment type="caution">
    <text evidence="3">The sequence shown here is derived from an EMBL/GenBank/DDBJ whole genome shotgun (WGS) entry which is preliminary data.</text>
</comment>
<accession>A0AAD4G6R8</accession>
<dbReference type="SUPFAM" id="SSF52540">
    <property type="entry name" value="P-loop containing nucleoside triphosphate hydrolases"/>
    <property type="match status" value="1"/>
</dbReference>
<reference evidence="3" key="1">
    <citation type="submission" date="2019-10" db="EMBL/GenBank/DDBJ databases">
        <authorList>
            <consortium name="DOE Joint Genome Institute"/>
            <person name="Kuo A."/>
            <person name="Miyauchi S."/>
            <person name="Kiss E."/>
            <person name="Drula E."/>
            <person name="Kohler A."/>
            <person name="Sanchez-Garcia M."/>
            <person name="Andreopoulos B."/>
            <person name="Barry K.W."/>
            <person name="Bonito G."/>
            <person name="Buee M."/>
            <person name="Carver A."/>
            <person name="Chen C."/>
            <person name="Cichocki N."/>
            <person name="Clum A."/>
            <person name="Culley D."/>
            <person name="Crous P.W."/>
            <person name="Fauchery L."/>
            <person name="Girlanda M."/>
            <person name="Hayes R."/>
            <person name="Keri Z."/>
            <person name="LaButti K."/>
            <person name="Lipzen A."/>
            <person name="Lombard V."/>
            <person name="Magnuson J."/>
            <person name="Maillard F."/>
            <person name="Morin E."/>
            <person name="Murat C."/>
            <person name="Nolan M."/>
            <person name="Ohm R."/>
            <person name="Pangilinan J."/>
            <person name="Pereira M."/>
            <person name="Perotto S."/>
            <person name="Peter M."/>
            <person name="Riley R."/>
            <person name="Sitrit Y."/>
            <person name="Stielow B."/>
            <person name="Szollosi G."/>
            <person name="Zifcakova L."/>
            <person name="Stursova M."/>
            <person name="Spatafora J.W."/>
            <person name="Tedersoo L."/>
            <person name="Vaario L.-M."/>
            <person name="Yamada A."/>
            <person name="Yan M."/>
            <person name="Wang P."/>
            <person name="Xu J."/>
            <person name="Bruns T."/>
            <person name="Baldrian P."/>
            <person name="Vilgalys R."/>
            <person name="Henrissat B."/>
            <person name="Grigoriev I.V."/>
            <person name="Hibbett D."/>
            <person name="Nagy L.G."/>
            <person name="Martin F.M."/>
        </authorList>
    </citation>
    <scope>NUCLEOTIDE SEQUENCE</scope>
    <source>
        <strain evidence="3">BED1</strain>
    </source>
</reference>